<feature type="compositionally biased region" description="Polar residues" evidence="1">
    <location>
        <begin position="131"/>
        <end position="146"/>
    </location>
</feature>
<organism evidence="2 3">
    <name type="scientific">Aldrovandia affinis</name>
    <dbReference type="NCBI Taxonomy" id="143900"/>
    <lineage>
        <taxon>Eukaryota</taxon>
        <taxon>Metazoa</taxon>
        <taxon>Chordata</taxon>
        <taxon>Craniata</taxon>
        <taxon>Vertebrata</taxon>
        <taxon>Euteleostomi</taxon>
        <taxon>Actinopterygii</taxon>
        <taxon>Neopterygii</taxon>
        <taxon>Teleostei</taxon>
        <taxon>Notacanthiformes</taxon>
        <taxon>Halosauridae</taxon>
        <taxon>Aldrovandia</taxon>
    </lineage>
</organism>
<feature type="compositionally biased region" description="Basic residues" evidence="1">
    <location>
        <begin position="53"/>
        <end position="62"/>
    </location>
</feature>
<feature type="compositionally biased region" description="Basic residues" evidence="1">
    <location>
        <begin position="89"/>
        <end position="100"/>
    </location>
</feature>
<dbReference type="EMBL" id="JAINUG010000114">
    <property type="protein sequence ID" value="KAJ8395750.1"/>
    <property type="molecule type" value="Genomic_DNA"/>
</dbReference>
<sequence>MGLPTDNETVRPAAIDPGEPGEAHQPPPQRRRELGDRGRRRAVPHRAGLPVVRRSRAGRARTARLLPGPYSGVDCASMSSWPHPAPLRRPSRKQRGRRTSSARLQARQPAPASAKLTATRRRKSAGHAHPCQNNVAAATAVTSQDT</sequence>
<evidence type="ECO:0000256" key="1">
    <source>
        <dbReference type="SAM" id="MobiDB-lite"/>
    </source>
</evidence>
<keyword evidence="3" id="KW-1185">Reference proteome</keyword>
<dbReference type="AlphaFoldDB" id="A0AAD7S4D7"/>
<reference evidence="2" key="1">
    <citation type="journal article" date="2023" name="Science">
        <title>Genome structures resolve the early diversification of teleost fishes.</title>
        <authorList>
            <person name="Parey E."/>
            <person name="Louis A."/>
            <person name="Montfort J."/>
            <person name="Bouchez O."/>
            <person name="Roques C."/>
            <person name="Iampietro C."/>
            <person name="Lluch J."/>
            <person name="Castinel A."/>
            <person name="Donnadieu C."/>
            <person name="Desvignes T."/>
            <person name="Floi Bucao C."/>
            <person name="Jouanno E."/>
            <person name="Wen M."/>
            <person name="Mejri S."/>
            <person name="Dirks R."/>
            <person name="Jansen H."/>
            <person name="Henkel C."/>
            <person name="Chen W.J."/>
            <person name="Zahm M."/>
            <person name="Cabau C."/>
            <person name="Klopp C."/>
            <person name="Thompson A.W."/>
            <person name="Robinson-Rechavi M."/>
            <person name="Braasch I."/>
            <person name="Lecointre G."/>
            <person name="Bobe J."/>
            <person name="Postlethwait J.H."/>
            <person name="Berthelot C."/>
            <person name="Roest Crollius H."/>
            <person name="Guiguen Y."/>
        </authorList>
    </citation>
    <scope>NUCLEOTIDE SEQUENCE</scope>
    <source>
        <strain evidence="2">NC1722</strain>
    </source>
</reference>
<name>A0AAD7S4D7_9TELE</name>
<protein>
    <submittedName>
        <fullName evidence="2">Uncharacterized protein</fullName>
    </submittedName>
</protein>
<evidence type="ECO:0000313" key="3">
    <source>
        <dbReference type="Proteomes" id="UP001221898"/>
    </source>
</evidence>
<gene>
    <name evidence="2" type="ORF">AAFF_G00029870</name>
</gene>
<accession>A0AAD7S4D7</accession>
<proteinExistence type="predicted"/>
<dbReference type="Proteomes" id="UP001221898">
    <property type="component" value="Unassembled WGS sequence"/>
</dbReference>
<evidence type="ECO:0000313" key="2">
    <source>
        <dbReference type="EMBL" id="KAJ8395750.1"/>
    </source>
</evidence>
<comment type="caution">
    <text evidence="2">The sequence shown here is derived from an EMBL/GenBank/DDBJ whole genome shotgun (WGS) entry which is preliminary data.</text>
</comment>
<feature type="region of interest" description="Disordered" evidence="1">
    <location>
        <begin position="1"/>
        <end position="146"/>
    </location>
</feature>